<dbReference type="EMBL" id="LECT01000050">
    <property type="protein sequence ID" value="KLU01762.1"/>
    <property type="molecule type" value="Genomic_DNA"/>
</dbReference>
<gene>
    <name evidence="1" type="ORF">RISK_006261</name>
</gene>
<sequence>MDELHALQAGRVESIALRNVWKGPVRRCGINSADKAKK</sequence>
<reference evidence="1" key="1">
    <citation type="submission" date="2015-05" db="EMBL/GenBank/DDBJ databases">
        <title>Permanent draft genome of Rhodopirellula islandicus K833.</title>
        <authorList>
            <person name="Kizina J."/>
            <person name="Richter M."/>
            <person name="Glockner F.O."/>
            <person name="Harder J."/>
        </authorList>
    </citation>
    <scope>NUCLEOTIDE SEQUENCE [LARGE SCALE GENOMIC DNA]</scope>
    <source>
        <strain evidence="1">K833</strain>
    </source>
</reference>
<dbReference type="Proteomes" id="UP000036367">
    <property type="component" value="Unassembled WGS sequence"/>
</dbReference>
<name>A0A0J1B4V9_RHOIS</name>
<evidence type="ECO:0000313" key="2">
    <source>
        <dbReference type="Proteomes" id="UP000036367"/>
    </source>
</evidence>
<proteinExistence type="predicted"/>
<dbReference type="AlphaFoldDB" id="A0A0J1B4V9"/>
<protein>
    <submittedName>
        <fullName evidence="1">Uncharacterized protein</fullName>
    </submittedName>
</protein>
<keyword evidence="2" id="KW-1185">Reference proteome</keyword>
<comment type="caution">
    <text evidence="1">The sequence shown here is derived from an EMBL/GenBank/DDBJ whole genome shotgun (WGS) entry which is preliminary data.</text>
</comment>
<organism evidence="1 2">
    <name type="scientific">Rhodopirellula islandica</name>
    <dbReference type="NCBI Taxonomy" id="595434"/>
    <lineage>
        <taxon>Bacteria</taxon>
        <taxon>Pseudomonadati</taxon>
        <taxon>Planctomycetota</taxon>
        <taxon>Planctomycetia</taxon>
        <taxon>Pirellulales</taxon>
        <taxon>Pirellulaceae</taxon>
        <taxon>Rhodopirellula</taxon>
    </lineage>
</organism>
<evidence type="ECO:0000313" key="1">
    <source>
        <dbReference type="EMBL" id="KLU01762.1"/>
    </source>
</evidence>
<dbReference type="PATRIC" id="fig|595434.4.peg.5951"/>
<accession>A0A0J1B4V9</accession>